<protein>
    <submittedName>
        <fullName evidence="5">SGNH/GDSL hydrolase family protein</fullName>
        <ecNumber evidence="5">3.1.-.-</ecNumber>
    </submittedName>
</protein>
<dbReference type="InterPro" id="IPR036514">
    <property type="entry name" value="SGNH_hydro_sf"/>
</dbReference>
<dbReference type="InterPro" id="IPR032740">
    <property type="entry name" value="GxDLY"/>
</dbReference>
<feature type="domain" description="SGNH hydrolase-type esterase N-terminal" evidence="4">
    <location>
        <begin position="27"/>
        <end position="174"/>
    </location>
</feature>
<name>A0ABV2T3J9_9BACT</name>
<evidence type="ECO:0000259" key="4">
    <source>
        <dbReference type="Pfam" id="PF14607"/>
    </source>
</evidence>
<dbReference type="InterPro" id="IPR051532">
    <property type="entry name" value="Ester_Hydrolysis_Enzymes"/>
</dbReference>
<evidence type="ECO:0000259" key="2">
    <source>
        <dbReference type="Pfam" id="PF13472"/>
    </source>
</evidence>
<evidence type="ECO:0000259" key="3">
    <source>
        <dbReference type="Pfam" id="PF14606"/>
    </source>
</evidence>
<dbReference type="PANTHER" id="PTHR30383:SF5">
    <property type="entry name" value="SGNH HYDROLASE-TYPE ESTERASE DOMAIN-CONTAINING PROTEIN"/>
    <property type="match status" value="1"/>
</dbReference>
<feature type="signal peptide" evidence="1">
    <location>
        <begin position="1"/>
        <end position="21"/>
    </location>
</feature>
<dbReference type="Gene3D" id="2.60.120.260">
    <property type="entry name" value="Galactose-binding domain-like"/>
    <property type="match status" value="1"/>
</dbReference>
<keyword evidence="5" id="KW-0378">Hydrolase</keyword>
<dbReference type="EC" id="3.1.-.-" evidence="5"/>
<dbReference type="Pfam" id="PF14606">
    <property type="entry name" value="Lipase_GDSL_3"/>
    <property type="match status" value="1"/>
</dbReference>
<comment type="caution">
    <text evidence="5">The sequence shown here is derived from an EMBL/GenBank/DDBJ whole genome shotgun (WGS) entry which is preliminary data.</text>
</comment>
<dbReference type="SUPFAM" id="SSF52266">
    <property type="entry name" value="SGNH hydrolase"/>
    <property type="match status" value="2"/>
</dbReference>
<feature type="domain" description="SGNH hydrolase-type esterase" evidence="2">
    <location>
        <begin position="403"/>
        <end position="568"/>
    </location>
</feature>
<evidence type="ECO:0000256" key="1">
    <source>
        <dbReference type="SAM" id="SignalP"/>
    </source>
</evidence>
<dbReference type="Gene3D" id="3.40.50.1110">
    <property type="entry name" value="SGNH hydrolase"/>
    <property type="match status" value="2"/>
</dbReference>
<dbReference type="PANTHER" id="PTHR30383">
    <property type="entry name" value="THIOESTERASE 1/PROTEASE 1/LYSOPHOSPHOLIPASE L1"/>
    <property type="match status" value="1"/>
</dbReference>
<keyword evidence="6" id="KW-1185">Reference proteome</keyword>
<feature type="chain" id="PRO_5045256869" evidence="1">
    <location>
        <begin position="22"/>
        <end position="582"/>
    </location>
</feature>
<dbReference type="GO" id="GO:0016787">
    <property type="term" value="F:hydrolase activity"/>
    <property type="evidence" value="ECO:0007669"/>
    <property type="project" value="UniProtKB-KW"/>
</dbReference>
<proteinExistence type="predicted"/>
<dbReference type="Proteomes" id="UP001549749">
    <property type="component" value="Unassembled WGS sequence"/>
</dbReference>
<evidence type="ECO:0000313" key="5">
    <source>
        <dbReference type="EMBL" id="MET6997616.1"/>
    </source>
</evidence>
<dbReference type="RefSeq" id="WP_354660251.1">
    <property type="nucleotide sequence ID" value="NZ_JBEXAC010000001.1"/>
</dbReference>
<keyword evidence="1" id="KW-0732">Signal</keyword>
<dbReference type="EMBL" id="JBEXAC010000001">
    <property type="protein sequence ID" value="MET6997616.1"/>
    <property type="molecule type" value="Genomic_DNA"/>
</dbReference>
<sequence length="582" mass="65822">MKKQCCLFVLITMLSVQVALCQQITSYKWWNPVESSFPVIQGQAWPKEVAQFYDRLPARAQEKVSPSVWYQSQESTGLMIRFYSRSPEIRVRYTVSRELSKAHMPDTGMSGLDLYAMNRSGQWEWSSGKCNFGDTIEYQYSSLKHDFFREYHLYLPHHNQVKWLEIGVPENAQLTPLPVSQDKPIVVYGTSITQGLAAPRSGLTWTAILERRLQTPVINLGFAGSGRLDESVMNLMGELDAKIYVLDYFPNLLGQEEAIKTSLIAAVKILRQKRPGVPVLIVAHAVSLNRARQGQYLKTNEAFQEAFEQLKASGVKNIFYLSADSIGIKEENLAIDGVHPKVSGMELYGAAYEKVIRRILREPAGKYTTTQPCRQFRDRSYNWNERHENLLRANKENPPEIILLGNSIVQHWGGKLDKTIHRGENSWEKYFVPLGVHNFGFGGDCIENILWRVYHGELEGYHAKQVVIMAGTNNIGINSDEEIIAGLKLLLQGVKERQPSARLLMVGILPRRGKEERVADLDKQINELCVNENIPYINPGKLLLDTSGKIQESLFADGLHPGAEGYQILTKAVLPHLLTIGK</sequence>
<evidence type="ECO:0000313" key="6">
    <source>
        <dbReference type="Proteomes" id="UP001549749"/>
    </source>
</evidence>
<gene>
    <name evidence="5" type="ORF">ABR189_09565</name>
</gene>
<dbReference type="Pfam" id="PF14607">
    <property type="entry name" value="GxDLY"/>
    <property type="match status" value="1"/>
</dbReference>
<accession>A0ABV2T3J9</accession>
<reference evidence="5 6" key="1">
    <citation type="submission" date="2024-06" db="EMBL/GenBank/DDBJ databases">
        <title>Chitinophaga defluvii sp. nov., isolated from municipal sewage.</title>
        <authorList>
            <person name="Zhang L."/>
        </authorList>
    </citation>
    <scope>NUCLEOTIDE SEQUENCE [LARGE SCALE GENOMIC DNA]</scope>
    <source>
        <strain evidence="5 6">H8</strain>
    </source>
</reference>
<dbReference type="Pfam" id="PF13472">
    <property type="entry name" value="Lipase_GDSL_2"/>
    <property type="match status" value="1"/>
</dbReference>
<dbReference type="InterPro" id="IPR013830">
    <property type="entry name" value="SGNH_hydro"/>
</dbReference>
<feature type="domain" description="SGNH hydrolase-type esterase" evidence="3">
    <location>
        <begin position="183"/>
        <end position="357"/>
    </location>
</feature>
<organism evidence="5 6">
    <name type="scientific">Chitinophaga defluvii</name>
    <dbReference type="NCBI Taxonomy" id="3163343"/>
    <lineage>
        <taxon>Bacteria</taxon>
        <taxon>Pseudomonadati</taxon>
        <taxon>Bacteroidota</taxon>
        <taxon>Chitinophagia</taxon>
        <taxon>Chitinophagales</taxon>
        <taxon>Chitinophagaceae</taxon>
        <taxon>Chitinophaga</taxon>
    </lineage>
</organism>